<proteinExistence type="predicted"/>
<feature type="region of interest" description="Disordered" evidence="1">
    <location>
        <begin position="44"/>
        <end position="63"/>
    </location>
</feature>
<gene>
    <name evidence="2" type="ORF">L596_012153</name>
</gene>
<evidence type="ECO:0000256" key="1">
    <source>
        <dbReference type="SAM" id="MobiDB-lite"/>
    </source>
</evidence>
<comment type="caution">
    <text evidence="2">The sequence shown here is derived from an EMBL/GenBank/DDBJ whole genome shotgun (WGS) entry which is preliminary data.</text>
</comment>
<sequence length="249" mass="27860">MNVDLRNLSISAESENDEFIDVETVSVKGEEPSEEDIYVDVVGMDDEPSQNGAGSEIESGPPTKQIWGAPVSFRFGALENVEGDKYEEFMAKLKQVKNPSRLEVQGSFKKHLNAVVMALKAIPVEHLIFRTTCSSLADLGLLVLNLLYFKIEKSLRLAVIIDEPLSSILTRATHYVENLLKLECKIEHVCLLSSEWFDHLPYRGPPVKPEDFMTAARAYELSNRSYNVLVEPHVINLEVIEGRINSIGA</sequence>
<keyword evidence="3" id="KW-1185">Reference proteome</keyword>
<name>A0A4U5NWK3_STECR</name>
<dbReference type="Proteomes" id="UP000298663">
    <property type="component" value="Unassembled WGS sequence"/>
</dbReference>
<evidence type="ECO:0000313" key="2">
    <source>
        <dbReference type="EMBL" id="TKR87812.1"/>
    </source>
</evidence>
<accession>A0A4U5NWK3</accession>
<dbReference type="EMBL" id="AZBU02000003">
    <property type="protein sequence ID" value="TKR87812.1"/>
    <property type="molecule type" value="Genomic_DNA"/>
</dbReference>
<organism evidence="2 3">
    <name type="scientific">Steinernema carpocapsae</name>
    <name type="common">Entomopathogenic nematode</name>
    <dbReference type="NCBI Taxonomy" id="34508"/>
    <lineage>
        <taxon>Eukaryota</taxon>
        <taxon>Metazoa</taxon>
        <taxon>Ecdysozoa</taxon>
        <taxon>Nematoda</taxon>
        <taxon>Chromadorea</taxon>
        <taxon>Rhabditida</taxon>
        <taxon>Tylenchina</taxon>
        <taxon>Panagrolaimomorpha</taxon>
        <taxon>Strongyloidoidea</taxon>
        <taxon>Steinernematidae</taxon>
        <taxon>Steinernema</taxon>
    </lineage>
</organism>
<dbReference type="AlphaFoldDB" id="A0A4U5NWK3"/>
<protein>
    <submittedName>
        <fullName evidence="2">Uncharacterized protein</fullName>
    </submittedName>
</protein>
<reference evidence="2 3" key="2">
    <citation type="journal article" date="2019" name="G3 (Bethesda)">
        <title>Hybrid Assembly of the Genome of the Entomopathogenic Nematode Steinernema carpocapsae Identifies the X-Chromosome.</title>
        <authorList>
            <person name="Serra L."/>
            <person name="Macchietto M."/>
            <person name="Macias-Munoz A."/>
            <person name="McGill C.J."/>
            <person name="Rodriguez I.M."/>
            <person name="Rodriguez B."/>
            <person name="Murad R."/>
            <person name="Mortazavi A."/>
        </authorList>
    </citation>
    <scope>NUCLEOTIDE SEQUENCE [LARGE SCALE GENOMIC DNA]</scope>
    <source>
        <strain evidence="2 3">ALL</strain>
    </source>
</reference>
<reference evidence="2 3" key="1">
    <citation type="journal article" date="2015" name="Genome Biol.">
        <title>Comparative genomics of Steinernema reveals deeply conserved gene regulatory networks.</title>
        <authorList>
            <person name="Dillman A.R."/>
            <person name="Macchietto M."/>
            <person name="Porter C.F."/>
            <person name="Rogers A."/>
            <person name="Williams B."/>
            <person name="Antoshechkin I."/>
            <person name="Lee M.M."/>
            <person name="Goodwin Z."/>
            <person name="Lu X."/>
            <person name="Lewis E.E."/>
            <person name="Goodrich-Blair H."/>
            <person name="Stock S.P."/>
            <person name="Adams B.J."/>
            <person name="Sternberg P.W."/>
            <person name="Mortazavi A."/>
        </authorList>
    </citation>
    <scope>NUCLEOTIDE SEQUENCE [LARGE SCALE GENOMIC DNA]</scope>
    <source>
        <strain evidence="2 3">ALL</strain>
    </source>
</reference>
<evidence type="ECO:0000313" key="3">
    <source>
        <dbReference type="Proteomes" id="UP000298663"/>
    </source>
</evidence>